<dbReference type="Pfam" id="PF12804">
    <property type="entry name" value="NTP_transf_3"/>
    <property type="match status" value="1"/>
</dbReference>
<comment type="subcellular location">
    <subcellularLocation>
        <location evidence="8">Cytoplasm</location>
    </subcellularLocation>
</comment>
<keyword evidence="5 8" id="KW-0460">Magnesium</keyword>
<dbReference type="RefSeq" id="WP_132603903.1">
    <property type="nucleotide sequence ID" value="NZ_NRRP01000011.1"/>
</dbReference>
<evidence type="ECO:0000256" key="4">
    <source>
        <dbReference type="ARBA" id="ARBA00022741"/>
    </source>
</evidence>
<dbReference type="Proteomes" id="UP000295733">
    <property type="component" value="Unassembled WGS sequence"/>
</dbReference>
<organism evidence="10 11">
    <name type="scientific">Rhodovulum adriaticum</name>
    <name type="common">Rhodopseudomonas adriatica</name>
    <dbReference type="NCBI Taxonomy" id="35804"/>
    <lineage>
        <taxon>Bacteria</taxon>
        <taxon>Pseudomonadati</taxon>
        <taxon>Pseudomonadota</taxon>
        <taxon>Alphaproteobacteria</taxon>
        <taxon>Rhodobacterales</taxon>
        <taxon>Paracoccaceae</taxon>
        <taxon>Rhodovulum</taxon>
    </lineage>
</organism>
<dbReference type="PANTHER" id="PTHR19136">
    <property type="entry name" value="MOLYBDENUM COFACTOR GUANYLYLTRANSFERASE"/>
    <property type="match status" value="1"/>
</dbReference>
<keyword evidence="3 8" id="KW-0479">Metal-binding</keyword>
<feature type="binding site" evidence="8">
    <location>
        <position position="21"/>
    </location>
    <ligand>
        <name>GTP</name>
        <dbReference type="ChEBI" id="CHEBI:37565"/>
    </ligand>
</feature>
<dbReference type="HAMAP" id="MF_00316">
    <property type="entry name" value="MobA"/>
    <property type="match status" value="1"/>
</dbReference>
<comment type="similarity">
    <text evidence="8">Belongs to the MobA family.</text>
</comment>
<evidence type="ECO:0000256" key="2">
    <source>
        <dbReference type="ARBA" id="ARBA00022679"/>
    </source>
</evidence>
<protein>
    <recommendedName>
        <fullName evidence="8">Molybdenum cofactor guanylyltransferase</fullName>
        <shortName evidence="8">MoCo guanylyltransferase</shortName>
        <ecNumber evidence="8">2.7.7.77</ecNumber>
    </recommendedName>
    <alternativeName>
        <fullName evidence="8">GTP:molybdopterin guanylyltransferase</fullName>
    </alternativeName>
    <alternativeName>
        <fullName evidence="8">Mo-MPT guanylyltransferase</fullName>
    </alternativeName>
    <alternativeName>
        <fullName evidence="8">Molybdopterin guanylyltransferase</fullName>
    </alternativeName>
    <alternativeName>
        <fullName evidence="8">Molybdopterin-guanine dinucleotide synthase</fullName>
        <shortName evidence="8">MGD synthase</shortName>
    </alternativeName>
</protein>
<comment type="catalytic activity">
    <reaction evidence="8">
        <text>Mo-molybdopterin + GTP + H(+) = Mo-molybdopterin guanine dinucleotide + diphosphate</text>
        <dbReference type="Rhea" id="RHEA:34243"/>
        <dbReference type="ChEBI" id="CHEBI:15378"/>
        <dbReference type="ChEBI" id="CHEBI:33019"/>
        <dbReference type="ChEBI" id="CHEBI:37565"/>
        <dbReference type="ChEBI" id="CHEBI:71302"/>
        <dbReference type="ChEBI" id="CHEBI:71310"/>
        <dbReference type="EC" id="2.7.7.77"/>
    </reaction>
</comment>
<proteinExistence type="inferred from homology"/>
<evidence type="ECO:0000256" key="8">
    <source>
        <dbReference type="HAMAP-Rule" id="MF_00316"/>
    </source>
</evidence>
<comment type="function">
    <text evidence="8">Transfers a GMP moiety from GTP to Mo-molybdopterin (Mo-MPT) cofactor (Moco or molybdenum cofactor) to form Mo-molybdopterin guanine dinucleotide (Mo-MGD) cofactor.</text>
</comment>
<comment type="caution">
    <text evidence="10">The sequence shown here is derived from an EMBL/GenBank/DDBJ whole genome shotgun (WGS) entry which is preliminary data.</text>
</comment>
<dbReference type="NCBIfam" id="TIGR02665">
    <property type="entry name" value="molyb_mobA"/>
    <property type="match status" value="1"/>
</dbReference>
<dbReference type="InterPro" id="IPR025877">
    <property type="entry name" value="MobA-like_NTP_Trfase"/>
</dbReference>
<comment type="subunit">
    <text evidence="8">Monomer.</text>
</comment>
<dbReference type="AlphaFoldDB" id="A0A4R2NL86"/>
<evidence type="ECO:0000256" key="5">
    <source>
        <dbReference type="ARBA" id="ARBA00022842"/>
    </source>
</evidence>
<dbReference type="CDD" id="cd02503">
    <property type="entry name" value="MobA"/>
    <property type="match status" value="1"/>
</dbReference>
<dbReference type="InterPro" id="IPR013482">
    <property type="entry name" value="Molybde_CF_guanTrfase"/>
</dbReference>
<keyword evidence="4 8" id="KW-0547">Nucleotide-binding</keyword>
<name>A0A4R2NL86_RHOAD</name>
<dbReference type="GO" id="GO:0061603">
    <property type="term" value="F:molybdenum cofactor guanylyltransferase activity"/>
    <property type="evidence" value="ECO:0007669"/>
    <property type="project" value="UniProtKB-EC"/>
</dbReference>
<comment type="caution">
    <text evidence="8">Lacks conserved residue(s) required for the propagation of feature annotation.</text>
</comment>
<evidence type="ECO:0000313" key="10">
    <source>
        <dbReference type="EMBL" id="TCP22025.1"/>
    </source>
</evidence>
<sequence>MTVFGLVLAGGEGRRMGGTDKALIRLGGQTLAARLAGRLGPQVAALAIAANGDPARLAGLGLPVLADPPPGGQGPLAGILAGLDWAADGGADWLATVAVDTPFAPLDMVDRLWMADAPLALAESGRRLHPTAGLWPVALRDPLRTALSGGLRRPALFAADHGAVRVRFDGVPDPFFNINTPADLATARAILAGA</sequence>
<dbReference type="GO" id="GO:1902758">
    <property type="term" value="P:bis(molybdopterin guanine dinucleotide)molybdenum biosynthetic process"/>
    <property type="evidence" value="ECO:0007669"/>
    <property type="project" value="TreeGrafter"/>
</dbReference>
<dbReference type="Gene3D" id="3.90.550.10">
    <property type="entry name" value="Spore Coat Polysaccharide Biosynthesis Protein SpsA, Chain A"/>
    <property type="match status" value="1"/>
</dbReference>
<feature type="binding site" evidence="8">
    <location>
        <begin position="8"/>
        <end position="10"/>
    </location>
    <ligand>
        <name>GTP</name>
        <dbReference type="ChEBI" id="CHEBI:37565"/>
    </ligand>
</feature>
<comment type="cofactor">
    <cofactor evidence="8">
        <name>Mg(2+)</name>
        <dbReference type="ChEBI" id="CHEBI:18420"/>
    </cofactor>
</comment>
<keyword evidence="1 8" id="KW-0963">Cytoplasm</keyword>
<keyword evidence="6 8" id="KW-0342">GTP-binding</keyword>
<evidence type="ECO:0000256" key="3">
    <source>
        <dbReference type="ARBA" id="ARBA00022723"/>
    </source>
</evidence>
<evidence type="ECO:0000259" key="9">
    <source>
        <dbReference type="Pfam" id="PF12804"/>
    </source>
</evidence>
<feature type="binding site" evidence="8">
    <location>
        <position position="100"/>
    </location>
    <ligand>
        <name>GTP</name>
        <dbReference type="ChEBI" id="CHEBI:37565"/>
    </ligand>
</feature>
<dbReference type="SUPFAM" id="SSF53448">
    <property type="entry name" value="Nucleotide-diphospho-sugar transferases"/>
    <property type="match status" value="1"/>
</dbReference>
<dbReference type="GO" id="GO:0046872">
    <property type="term" value="F:metal ion binding"/>
    <property type="evidence" value="ECO:0007669"/>
    <property type="project" value="UniProtKB-KW"/>
</dbReference>
<keyword evidence="2 8" id="KW-0808">Transferase</keyword>
<evidence type="ECO:0000256" key="7">
    <source>
        <dbReference type="ARBA" id="ARBA00023150"/>
    </source>
</evidence>
<dbReference type="EC" id="2.7.7.77" evidence="8"/>
<feature type="binding site" evidence="8">
    <location>
        <position position="67"/>
    </location>
    <ligand>
        <name>GTP</name>
        <dbReference type="ChEBI" id="CHEBI:37565"/>
    </ligand>
</feature>
<dbReference type="EMBL" id="SLXL01000008">
    <property type="protein sequence ID" value="TCP22025.1"/>
    <property type="molecule type" value="Genomic_DNA"/>
</dbReference>
<evidence type="ECO:0000313" key="11">
    <source>
        <dbReference type="Proteomes" id="UP000295733"/>
    </source>
</evidence>
<keyword evidence="11" id="KW-1185">Reference proteome</keyword>
<dbReference type="GO" id="GO:0005525">
    <property type="term" value="F:GTP binding"/>
    <property type="evidence" value="ECO:0007669"/>
    <property type="project" value="UniProtKB-UniRule"/>
</dbReference>
<accession>A0A4R2NL86</accession>
<keyword evidence="10" id="KW-0548">Nucleotidyltransferase</keyword>
<evidence type="ECO:0000256" key="1">
    <source>
        <dbReference type="ARBA" id="ARBA00022490"/>
    </source>
</evidence>
<dbReference type="InterPro" id="IPR029044">
    <property type="entry name" value="Nucleotide-diphossugar_trans"/>
</dbReference>
<comment type="domain">
    <text evidence="8">The N-terminal domain determines nucleotide recognition and specific binding, while the C-terminal domain determines the specific binding to the target protein.</text>
</comment>
<dbReference type="OrthoDB" id="9788394at2"/>
<dbReference type="PANTHER" id="PTHR19136:SF81">
    <property type="entry name" value="MOLYBDENUM COFACTOR GUANYLYLTRANSFERASE"/>
    <property type="match status" value="1"/>
</dbReference>
<feature type="domain" description="MobA-like NTP transferase" evidence="9">
    <location>
        <begin position="5"/>
        <end position="153"/>
    </location>
</feature>
<gene>
    <name evidence="8" type="primary">mobA</name>
    <name evidence="10" type="ORF">EV656_10871</name>
</gene>
<dbReference type="GO" id="GO:0005737">
    <property type="term" value="C:cytoplasm"/>
    <property type="evidence" value="ECO:0007669"/>
    <property type="project" value="UniProtKB-SubCell"/>
</dbReference>
<reference evidence="10 11" key="1">
    <citation type="submission" date="2019-03" db="EMBL/GenBank/DDBJ databases">
        <title>Genomic Encyclopedia of Type Strains, Phase IV (KMG-IV): sequencing the most valuable type-strain genomes for metagenomic binning, comparative biology and taxonomic classification.</title>
        <authorList>
            <person name="Goeker M."/>
        </authorList>
    </citation>
    <scope>NUCLEOTIDE SEQUENCE [LARGE SCALE GENOMIC DNA]</scope>
    <source>
        <strain evidence="10 11">DSM 2781</strain>
    </source>
</reference>
<keyword evidence="7 8" id="KW-0501">Molybdenum cofactor biosynthesis</keyword>
<evidence type="ECO:0000256" key="6">
    <source>
        <dbReference type="ARBA" id="ARBA00023134"/>
    </source>
</evidence>
<feature type="binding site" evidence="8">
    <location>
        <position position="100"/>
    </location>
    <ligand>
        <name>Mg(2+)</name>
        <dbReference type="ChEBI" id="CHEBI:18420"/>
    </ligand>
</feature>